<protein>
    <submittedName>
        <fullName evidence="2">Uncharacterized protein</fullName>
    </submittedName>
</protein>
<sequence length="180" mass="20544">MGRRLRDTVPTHPALLHGRQDDEFPARDHLRRQTYKENFDNRHRSHALKKLDPGDRVWIPDLQKEGTVRSNAEEPRSYWVEPQGSGRQLRRNRHSLIPERKEPQQLETPPPPAFRTLPRDSTPSSPQPKSIESPQILSPPKEQTSASACPTGANQGEPDSERPRTSRSGRPIVAPKRLNL</sequence>
<dbReference type="OrthoDB" id="6630439at2759"/>
<dbReference type="PANTHER" id="PTHR33244">
    <property type="entry name" value="INTEGRASE CATALYTIC DOMAIN-CONTAINING PROTEIN-RELATED"/>
    <property type="match status" value="1"/>
</dbReference>
<reference evidence="2" key="1">
    <citation type="journal article" date="2021" name="Mol. Ecol. Resour.">
        <title>Apolygus lucorum genome provides insights into omnivorousness and mesophyll feeding.</title>
        <authorList>
            <person name="Liu Y."/>
            <person name="Liu H."/>
            <person name="Wang H."/>
            <person name="Huang T."/>
            <person name="Liu B."/>
            <person name="Yang B."/>
            <person name="Yin L."/>
            <person name="Li B."/>
            <person name="Zhang Y."/>
            <person name="Zhang S."/>
            <person name="Jiang F."/>
            <person name="Zhang X."/>
            <person name="Ren Y."/>
            <person name="Wang B."/>
            <person name="Wang S."/>
            <person name="Lu Y."/>
            <person name="Wu K."/>
            <person name="Fan W."/>
            <person name="Wang G."/>
        </authorList>
    </citation>
    <scope>NUCLEOTIDE SEQUENCE</scope>
    <source>
        <strain evidence="2">12Hb</strain>
    </source>
</reference>
<evidence type="ECO:0000313" key="3">
    <source>
        <dbReference type="Proteomes" id="UP000466442"/>
    </source>
</evidence>
<dbReference type="EMBL" id="WIXP02000017">
    <property type="protein sequence ID" value="KAF6197511.1"/>
    <property type="molecule type" value="Genomic_DNA"/>
</dbReference>
<organism evidence="2 3">
    <name type="scientific">Apolygus lucorum</name>
    <name type="common">Small green plant bug</name>
    <name type="synonym">Lygocoris lucorum</name>
    <dbReference type="NCBI Taxonomy" id="248454"/>
    <lineage>
        <taxon>Eukaryota</taxon>
        <taxon>Metazoa</taxon>
        <taxon>Ecdysozoa</taxon>
        <taxon>Arthropoda</taxon>
        <taxon>Hexapoda</taxon>
        <taxon>Insecta</taxon>
        <taxon>Pterygota</taxon>
        <taxon>Neoptera</taxon>
        <taxon>Paraneoptera</taxon>
        <taxon>Hemiptera</taxon>
        <taxon>Heteroptera</taxon>
        <taxon>Panheteroptera</taxon>
        <taxon>Cimicomorpha</taxon>
        <taxon>Miridae</taxon>
        <taxon>Mirini</taxon>
        <taxon>Apolygus</taxon>
    </lineage>
</organism>
<keyword evidence="3" id="KW-1185">Reference proteome</keyword>
<comment type="caution">
    <text evidence="2">The sequence shown here is derived from an EMBL/GenBank/DDBJ whole genome shotgun (WGS) entry which is preliminary data.</text>
</comment>
<feature type="region of interest" description="Disordered" evidence="1">
    <location>
        <begin position="67"/>
        <end position="180"/>
    </location>
</feature>
<feature type="compositionally biased region" description="Polar residues" evidence="1">
    <location>
        <begin position="119"/>
        <end position="154"/>
    </location>
</feature>
<dbReference type="Proteomes" id="UP000466442">
    <property type="component" value="Unassembled WGS sequence"/>
</dbReference>
<proteinExistence type="predicted"/>
<name>A0A8S9WMQ5_APOLU</name>
<feature type="region of interest" description="Disordered" evidence="1">
    <location>
        <begin position="1"/>
        <end position="22"/>
    </location>
</feature>
<gene>
    <name evidence="2" type="ORF">GE061_008475</name>
</gene>
<feature type="compositionally biased region" description="Basic and acidic residues" evidence="1">
    <location>
        <begin position="67"/>
        <end position="76"/>
    </location>
</feature>
<dbReference type="PANTHER" id="PTHR33244:SF3">
    <property type="entry name" value="PEPTIDASE A2 DOMAIN-CONTAINING PROTEIN"/>
    <property type="match status" value="1"/>
</dbReference>
<dbReference type="AlphaFoldDB" id="A0A8S9WMQ5"/>
<accession>A0A8S9WMQ5</accession>
<evidence type="ECO:0000313" key="2">
    <source>
        <dbReference type="EMBL" id="KAF6197511.1"/>
    </source>
</evidence>
<evidence type="ECO:0000256" key="1">
    <source>
        <dbReference type="SAM" id="MobiDB-lite"/>
    </source>
</evidence>